<keyword evidence="3" id="KW-0804">Transcription</keyword>
<dbReference type="SUPFAM" id="SSF54171">
    <property type="entry name" value="DNA-binding domain"/>
    <property type="match status" value="1"/>
</dbReference>
<reference evidence="7" key="2">
    <citation type="journal article" date="2011" name="J. Bacteriol.">
        <title>Genome sequences of eight morphologically diverse alphaproteobacteria.</title>
        <authorList>
            <consortium name="US DOE Joint Genome Institute"/>
            <person name="Brown P.J."/>
            <person name="Kysela D.T."/>
            <person name="Buechlein A."/>
            <person name="Hemmerich C."/>
            <person name="Brun Y.V."/>
        </authorList>
    </citation>
    <scope>NUCLEOTIDE SEQUENCE [LARGE SCALE GENOMIC DNA]</scope>
    <source>
        <strain evidence="7">ATCC 51888 / DSM 1869 / NCIB 11706 / TK 0415</strain>
    </source>
</reference>
<evidence type="ECO:0000256" key="2">
    <source>
        <dbReference type="ARBA" id="ARBA00023125"/>
    </source>
</evidence>
<accession>D8JQ82</accession>
<evidence type="ECO:0000313" key="6">
    <source>
        <dbReference type="EMBL" id="ADJ23403.1"/>
    </source>
</evidence>
<evidence type="ECO:0000259" key="4">
    <source>
        <dbReference type="PROSITE" id="PS51032"/>
    </source>
</evidence>
<dbReference type="RefSeq" id="WP_013214222.1">
    <property type="nucleotide sequence ID" value="NC_014313.1"/>
</dbReference>
<dbReference type="PROSITE" id="PS51032">
    <property type="entry name" value="AP2_ERF"/>
    <property type="match status" value="1"/>
</dbReference>
<dbReference type="HOGENOM" id="CLU_095318_1_1_5"/>
<dbReference type="STRING" id="582899.Hden_0177"/>
<proteinExistence type="predicted"/>
<dbReference type="eggNOG" id="ENOG50330U8">
    <property type="taxonomic scope" value="Bacteria"/>
</dbReference>
<dbReference type="SUPFAM" id="SSF54060">
    <property type="entry name" value="His-Me finger endonucleases"/>
    <property type="match status" value="1"/>
</dbReference>
<evidence type="ECO:0000256" key="3">
    <source>
        <dbReference type="ARBA" id="ARBA00023163"/>
    </source>
</evidence>
<dbReference type="Proteomes" id="UP000002033">
    <property type="component" value="Chromosome"/>
</dbReference>
<dbReference type="Gene3D" id="3.30.730.10">
    <property type="entry name" value="AP2/ERF domain"/>
    <property type="match status" value="1"/>
</dbReference>
<dbReference type="KEGG" id="hdn:Hden_1596"/>
<dbReference type="InterPro" id="IPR016177">
    <property type="entry name" value="DNA-bd_dom_sf"/>
</dbReference>
<dbReference type="Gene3D" id="3.90.75.20">
    <property type="match status" value="1"/>
</dbReference>
<dbReference type="InterPro" id="IPR001471">
    <property type="entry name" value="AP2/ERF_dom"/>
</dbReference>
<dbReference type="InterPro" id="IPR036955">
    <property type="entry name" value="AP2/ERF_dom_sf"/>
</dbReference>
<dbReference type="InterPro" id="IPR044925">
    <property type="entry name" value="His-Me_finger_sf"/>
</dbReference>
<dbReference type="OrthoDB" id="388551at2"/>
<evidence type="ECO:0000313" key="7">
    <source>
        <dbReference type="Proteomes" id="UP000002033"/>
    </source>
</evidence>
<gene>
    <name evidence="5" type="ordered locus">Hden_0177</name>
    <name evidence="6" type="ordered locus">Hden_1596</name>
</gene>
<feature type="domain" description="AP2/ERF" evidence="4">
    <location>
        <begin position="108"/>
        <end position="161"/>
    </location>
</feature>
<evidence type="ECO:0000313" key="5">
    <source>
        <dbReference type="EMBL" id="ADJ22003.1"/>
    </source>
</evidence>
<dbReference type="EMBL" id="CP002083">
    <property type="protein sequence ID" value="ADJ22003.1"/>
    <property type="molecule type" value="Genomic_DNA"/>
</dbReference>
<organism evidence="5 7">
    <name type="scientific">Hyphomicrobium denitrificans (strain ATCC 51888 / DSM 1869 / NCIMB 11706 / TK 0415)</name>
    <dbReference type="NCBI Taxonomy" id="582899"/>
    <lineage>
        <taxon>Bacteria</taxon>
        <taxon>Pseudomonadati</taxon>
        <taxon>Pseudomonadota</taxon>
        <taxon>Alphaproteobacteria</taxon>
        <taxon>Hyphomicrobiales</taxon>
        <taxon>Hyphomicrobiaceae</taxon>
        <taxon>Hyphomicrobium</taxon>
    </lineage>
</organism>
<sequence length="161" mass="18801">MDQKTLRELLDYDPNTGVFLWKISRSNRVKVGDVAGRTNNTGYKDISIDSRRYLQHRLAWLYETGAWPVAEIDHINGQKGDNRLANLREATRSENLYNRKKPPRNTSGLKGVCWRADRKKWFAQLRVNGNQINIGCYDTREEAYSAYLTVANQYHREFANF</sequence>
<dbReference type="KEGG" id="hdn:Hden_0177"/>
<evidence type="ECO:0000256" key="1">
    <source>
        <dbReference type="ARBA" id="ARBA00023015"/>
    </source>
</evidence>
<protein>
    <submittedName>
        <fullName evidence="5">Pathogenesis-related transcriptional factor and ERF protein</fullName>
    </submittedName>
</protein>
<keyword evidence="1" id="KW-0805">Transcription regulation</keyword>
<dbReference type="Pfam" id="PF13392">
    <property type="entry name" value="HNH_3"/>
    <property type="match status" value="1"/>
</dbReference>
<keyword evidence="2" id="KW-0238">DNA-binding</keyword>
<reference evidence="5" key="1">
    <citation type="submission" date="2010-06" db="EMBL/GenBank/DDBJ databases">
        <title>Complete sequence of Hyphomicrobium denitrificans ATCC 51888.</title>
        <authorList>
            <consortium name="US DOE Joint Genome Institute"/>
            <person name="Lucas S."/>
            <person name="Copeland A."/>
            <person name="Lapidus A."/>
            <person name="Cheng J.-F."/>
            <person name="Bruce D."/>
            <person name="Goodwin L."/>
            <person name="Pitluck S."/>
            <person name="Held B."/>
            <person name="Detter J.C."/>
            <person name="Han C."/>
            <person name="Tapia R."/>
            <person name="Land M."/>
            <person name="Hauser L."/>
            <person name="Kyrpides N."/>
            <person name="Ivanova N."/>
            <person name="Brown P.J.B."/>
            <person name="Brun Y.V."/>
            <person name="Woyke T."/>
        </authorList>
    </citation>
    <scope>NUCLEOTIDE SEQUENCE</scope>
    <source>
        <strain evidence="5">ATCC 51888</strain>
    </source>
</reference>
<name>D8JQ82_HYPDA</name>
<dbReference type="InterPro" id="IPR003615">
    <property type="entry name" value="HNH_nuc"/>
</dbReference>
<dbReference type="AlphaFoldDB" id="D8JQ82"/>
<dbReference type="EMBL" id="CP002083">
    <property type="protein sequence ID" value="ADJ23403.1"/>
    <property type="molecule type" value="Genomic_DNA"/>
</dbReference>
<keyword evidence="7" id="KW-1185">Reference proteome</keyword>
<dbReference type="GO" id="GO:0003700">
    <property type="term" value="F:DNA-binding transcription factor activity"/>
    <property type="evidence" value="ECO:0007669"/>
    <property type="project" value="InterPro"/>
</dbReference>
<dbReference type="GO" id="GO:0003677">
    <property type="term" value="F:DNA binding"/>
    <property type="evidence" value="ECO:0007669"/>
    <property type="project" value="UniProtKB-KW"/>
</dbReference>